<keyword evidence="2 4" id="KW-0472">Membrane</keyword>
<dbReference type="EMBL" id="LIRB01000130">
    <property type="protein sequence ID" value="KWX76665.1"/>
    <property type="molecule type" value="Genomic_DNA"/>
</dbReference>
<dbReference type="PIRSF" id="PIRSF005690">
    <property type="entry name" value="GerBA"/>
    <property type="match status" value="1"/>
</dbReference>
<dbReference type="GO" id="GO:0016020">
    <property type="term" value="C:membrane"/>
    <property type="evidence" value="ECO:0007669"/>
    <property type="project" value="InterPro"/>
</dbReference>
<dbReference type="AlphaFoldDB" id="A0A132TZ96"/>
<feature type="transmembrane region" description="Helical" evidence="4">
    <location>
        <begin position="313"/>
        <end position="335"/>
    </location>
</feature>
<comment type="caution">
    <text evidence="5">The sequence shown here is derived from an EMBL/GenBank/DDBJ whole genome shotgun (WGS) entry which is preliminary data.</text>
</comment>
<gene>
    <name evidence="5" type="ORF">AMQ84_14870</name>
</gene>
<dbReference type="PANTHER" id="PTHR22550">
    <property type="entry name" value="SPORE GERMINATION PROTEIN"/>
    <property type="match status" value="1"/>
</dbReference>
<evidence type="ECO:0000256" key="4">
    <source>
        <dbReference type="SAM" id="Phobius"/>
    </source>
</evidence>
<dbReference type="Proteomes" id="UP000070475">
    <property type="component" value="Unassembled WGS sequence"/>
</dbReference>
<feature type="transmembrane region" description="Helical" evidence="4">
    <location>
        <begin position="436"/>
        <end position="462"/>
    </location>
</feature>
<evidence type="ECO:0000313" key="5">
    <source>
        <dbReference type="EMBL" id="KWX76665.1"/>
    </source>
</evidence>
<comment type="similarity">
    <text evidence="1">Belongs to the GerABKA family.</text>
</comment>
<feature type="transmembrane region" description="Helical" evidence="4">
    <location>
        <begin position="380"/>
        <end position="399"/>
    </location>
</feature>
<organism evidence="5 6">
    <name type="scientific">Paenibacillus riograndensis</name>
    <dbReference type="NCBI Taxonomy" id="483937"/>
    <lineage>
        <taxon>Bacteria</taxon>
        <taxon>Bacillati</taxon>
        <taxon>Bacillota</taxon>
        <taxon>Bacilli</taxon>
        <taxon>Bacillales</taxon>
        <taxon>Paenibacillaceae</taxon>
        <taxon>Paenibacillus</taxon>
        <taxon>Paenibacillus sonchi group</taxon>
    </lineage>
</organism>
<dbReference type="Pfam" id="PF03323">
    <property type="entry name" value="GerA"/>
    <property type="match status" value="1"/>
</dbReference>
<evidence type="ECO:0000313" key="6">
    <source>
        <dbReference type="Proteomes" id="UP000070475"/>
    </source>
</evidence>
<feature type="transmembrane region" description="Helical" evidence="4">
    <location>
        <begin position="355"/>
        <end position="373"/>
    </location>
</feature>
<dbReference type="InterPro" id="IPR004995">
    <property type="entry name" value="Spore_Ger"/>
</dbReference>
<dbReference type="InterPro" id="IPR050768">
    <property type="entry name" value="UPF0353/GerABKA_families"/>
</dbReference>
<name>A0A132TZ96_9BACL</name>
<evidence type="ECO:0000256" key="3">
    <source>
        <dbReference type="SAM" id="MobiDB-lite"/>
    </source>
</evidence>
<protein>
    <submittedName>
        <fullName evidence="5">Spore gernimation protein KA</fullName>
    </submittedName>
</protein>
<reference evidence="5 6" key="1">
    <citation type="submission" date="2015-08" db="EMBL/GenBank/DDBJ databases">
        <title>Genomes of Paenibacillus riograndensis.</title>
        <authorList>
            <person name="Sant'Anna F.H."/>
            <person name="Souza R."/>
            <person name="Ambrosini A."/>
            <person name="Bach E."/>
            <person name="Fernandes G."/>
            <person name="Balsanelli E."/>
            <person name="Baura V.A."/>
            <person name="Pedrosa F.O."/>
            <person name="Souza E.M."/>
            <person name="Passaglia L."/>
        </authorList>
    </citation>
    <scope>NUCLEOTIDE SEQUENCE [LARGE SCALE GENOMIC DNA]</scope>
    <source>
        <strain evidence="5 6">CAS34</strain>
    </source>
</reference>
<feature type="region of interest" description="Disordered" evidence="3">
    <location>
        <begin position="1"/>
        <end position="29"/>
    </location>
</feature>
<keyword evidence="6" id="KW-1185">Reference proteome</keyword>
<accession>A0A132TZ96</accession>
<proteinExistence type="inferred from homology"/>
<dbReference type="PANTHER" id="PTHR22550:SF5">
    <property type="entry name" value="LEUCINE ZIPPER PROTEIN 4"/>
    <property type="match status" value="1"/>
</dbReference>
<keyword evidence="4" id="KW-0812">Transmembrane</keyword>
<feature type="transmembrane region" description="Helical" evidence="4">
    <location>
        <begin position="405"/>
        <end position="424"/>
    </location>
</feature>
<evidence type="ECO:0000256" key="1">
    <source>
        <dbReference type="ARBA" id="ARBA00005278"/>
    </source>
</evidence>
<keyword evidence="4" id="KW-1133">Transmembrane helix</keyword>
<dbReference type="GO" id="GO:0009847">
    <property type="term" value="P:spore germination"/>
    <property type="evidence" value="ECO:0007669"/>
    <property type="project" value="InterPro"/>
</dbReference>
<dbReference type="PATRIC" id="fig|483937.3.peg.2099"/>
<sequence length="519" mass="56873">MTAVKNADASRSSGQADCEISAPQPLSPSMEDNLARVRRIFSNDGTLRVRFIENNHGTPLRCCLIYVEGMIDRALLQNGITKPVMAYPFKEEDCGNPAELIEKLRTEIIALSDITVTTGLDEVVGGIVGGNTLLLLDGYAGALSISTQGLETRAIEEPTTEKAVRGPREGFTESLFVNLTLIRRKVQNPDLKFVFRDIGSRTKTQTCICYMEGLASPEILAELQGRLDRVEIDHVLDTGYLAELIRDEPYSPFEMLGSTERPDAVVGKIMEGRIALLIEGSPFALTLPYVFVENFQAAEDYYINYYFASFNRFLRVMGAFMSISIPAAYVALVTYSQEMVPTLLLLSIATARLSVPFPTVVEALIMLTIFEILREAGARIPTSIGQAVSIVGALVLGQAAVDARIVSAPMVIVVGLTGITTLLNPRLTGPMIIVRLILLFAAFFLGIYGYFFGLLGLVIHLMSLRSFGVPYMLGVGSIRPQDIKDTAIRAPWWDMYLRPAVIGARNMKRKLPGKRAGGS</sequence>
<evidence type="ECO:0000256" key="2">
    <source>
        <dbReference type="ARBA" id="ARBA00023136"/>
    </source>
</evidence>